<reference evidence="3" key="1">
    <citation type="journal article" date="2019" name="Int. J. Syst. Evol. Microbiol.">
        <title>The Global Catalogue of Microorganisms (GCM) 10K type strain sequencing project: providing services to taxonomists for standard genome sequencing and annotation.</title>
        <authorList>
            <consortium name="The Broad Institute Genomics Platform"/>
            <consortium name="The Broad Institute Genome Sequencing Center for Infectious Disease"/>
            <person name="Wu L."/>
            <person name="Ma J."/>
        </authorList>
    </citation>
    <scope>NUCLEOTIDE SEQUENCE [LARGE SCALE GENOMIC DNA]</scope>
    <source>
        <strain evidence="3">NBRC 109019</strain>
    </source>
</reference>
<dbReference type="RefSeq" id="WP_234659111.1">
    <property type="nucleotide sequence ID" value="NZ_AP027734.1"/>
</dbReference>
<dbReference type="Pfam" id="PF01814">
    <property type="entry name" value="Hemerythrin"/>
    <property type="match status" value="1"/>
</dbReference>
<dbReference type="EMBL" id="AP027734">
    <property type="protein sequence ID" value="BDZ56288.1"/>
    <property type="molecule type" value="Genomic_DNA"/>
</dbReference>
<proteinExistence type="predicted"/>
<dbReference type="CDD" id="cd12108">
    <property type="entry name" value="Hr-like"/>
    <property type="match status" value="1"/>
</dbReference>
<evidence type="ECO:0000259" key="1">
    <source>
        <dbReference type="Pfam" id="PF01814"/>
    </source>
</evidence>
<organism evidence="2 3">
    <name type="scientific">Agromyces marinus</name>
    <dbReference type="NCBI Taxonomy" id="1389020"/>
    <lineage>
        <taxon>Bacteria</taxon>
        <taxon>Bacillati</taxon>
        <taxon>Actinomycetota</taxon>
        <taxon>Actinomycetes</taxon>
        <taxon>Micrococcales</taxon>
        <taxon>Microbacteriaceae</taxon>
        <taxon>Agromyces</taxon>
    </lineage>
</organism>
<evidence type="ECO:0000313" key="3">
    <source>
        <dbReference type="Proteomes" id="UP001321477"/>
    </source>
</evidence>
<dbReference type="Gene3D" id="1.20.120.520">
    <property type="entry name" value="nmb1532 protein domain like"/>
    <property type="match status" value="1"/>
</dbReference>
<evidence type="ECO:0000313" key="2">
    <source>
        <dbReference type="EMBL" id="BDZ56288.1"/>
    </source>
</evidence>
<accession>A0ABN6YLI4</accession>
<sequence length="237" mass="26268">MTTRLPSTSGALPEGETPGCDVSDIYLVHRIFRWGFREFPTIVRGVDDGDVERAATVSGAVELLTLGLHVHHEGEDALLWDPIEARRPACAVTVELMREQHARIATMLDRVPGLAAEWREGATTDAAANLAAALDEIGHTLGVHLGREESDIVPVAAEVMSQREWDALGEHGREDFPKEEMPIQLGLMIEAVPEAERAAWFKRSFPAPIRLLWALLMRRKYVAWQHAVFPEGMPALV</sequence>
<protein>
    <recommendedName>
        <fullName evidence="1">Hemerythrin-like domain-containing protein</fullName>
    </recommendedName>
</protein>
<name>A0ABN6YLI4_9MICO</name>
<gene>
    <name evidence="2" type="ORF">GCM10025870_33610</name>
</gene>
<keyword evidence="3" id="KW-1185">Reference proteome</keyword>
<dbReference type="InterPro" id="IPR012312">
    <property type="entry name" value="Hemerythrin-like"/>
</dbReference>
<dbReference type="Proteomes" id="UP001321477">
    <property type="component" value="Chromosome"/>
</dbReference>
<feature type="domain" description="Hemerythrin-like" evidence="1">
    <location>
        <begin position="23"/>
        <end position="155"/>
    </location>
</feature>